<dbReference type="GO" id="GO:0048471">
    <property type="term" value="C:perinuclear region of cytoplasm"/>
    <property type="evidence" value="ECO:0007669"/>
    <property type="project" value="TreeGrafter"/>
</dbReference>
<keyword evidence="1" id="KW-0343">GTPase activation</keyword>
<reference evidence="5" key="1">
    <citation type="submission" date="2014-11" db="EMBL/GenBank/DDBJ databases">
        <authorList>
            <person name="Otto D Thomas"/>
            <person name="Naeem Raeece"/>
        </authorList>
    </citation>
    <scope>NUCLEOTIDE SEQUENCE</scope>
</reference>
<organism evidence="5">
    <name type="scientific">Chromera velia CCMP2878</name>
    <dbReference type="NCBI Taxonomy" id="1169474"/>
    <lineage>
        <taxon>Eukaryota</taxon>
        <taxon>Sar</taxon>
        <taxon>Alveolata</taxon>
        <taxon>Colpodellida</taxon>
        <taxon>Chromeraceae</taxon>
        <taxon>Chromera</taxon>
    </lineage>
</organism>
<dbReference type="PANTHER" id="PTHR24113">
    <property type="entry name" value="RAN GTPASE-ACTIVATING PROTEIN 1"/>
    <property type="match status" value="1"/>
</dbReference>
<dbReference type="VEuPathDB" id="CryptoDB:Cvel_835"/>
<dbReference type="GO" id="GO:0005829">
    <property type="term" value="C:cytosol"/>
    <property type="evidence" value="ECO:0007669"/>
    <property type="project" value="TreeGrafter"/>
</dbReference>
<dbReference type="AlphaFoldDB" id="A0A0G4H4J3"/>
<protein>
    <submittedName>
        <fullName evidence="5">Uncharacterized protein</fullName>
    </submittedName>
</protein>
<evidence type="ECO:0000256" key="1">
    <source>
        <dbReference type="ARBA" id="ARBA00022468"/>
    </source>
</evidence>
<dbReference type="SMART" id="SM00368">
    <property type="entry name" value="LRR_RI"/>
    <property type="match status" value="5"/>
</dbReference>
<evidence type="ECO:0000256" key="3">
    <source>
        <dbReference type="ARBA" id="ARBA00022737"/>
    </source>
</evidence>
<proteinExistence type="predicted"/>
<dbReference type="EMBL" id="CDMZ01001876">
    <property type="protein sequence ID" value="CEM38703.1"/>
    <property type="molecule type" value="Genomic_DNA"/>
</dbReference>
<dbReference type="Gene3D" id="3.80.10.10">
    <property type="entry name" value="Ribonuclease Inhibitor"/>
    <property type="match status" value="4"/>
</dbReference>
<dbReference type="PANTHER" id="PTHR24113:SF12">
    <property type="entry name" value="RAN GTPASE-ACTIVATING PROTEIN 1"/>
    <property type="match status" value="1"/>
</dbReference>
<sequence length="897" mass="97780">MEQKEIKEDPLCLFLRRLGPSCETLSGLLQRRESFGLAWFAVFLLTRNASLGKVPVDPPTGIDLSGIRGVSPQKVHLFLQTLPASVEEMKIDSFVVKRGTLELFTGYLEHLRDARENGRPAPRLKKFAFAEKSLGSLEAAKILPLILPRLESLSLKGNHVGAEGFEVLGRGIRTGQCVCLRALDLENTGIATEGLEILLSAIKEKPLGVEMLCLADNDLNPSRHRYLPKGSRTMMEVLCSMLHPTHLPSVRDLRLARCRMDEEEFRQLGRVLEKGHLPKLESLDFEGTSFFGNSFRLFGMALCTVSVPCLKRLNLFPQWDWQREIGSEFLKALRADECPPLEDVRVALGGLNEEQSRDLGLMQYPAIRTLRLRLYANPDSASAFFRGCLATSDGPKFDFLHLMVEVGNEGLRLLGQGIEMKRFKSIQNFELSVYGDRSTHAEAAAEGDDSDLISEAGPQDPLAEGKIAFLTALKAVPTPNLSALDGTECCLNNAQVSLLGGAVWRGNLSGLRKLSLSLGREGLESLMGSVFESRDGFPLLEELDLCGTRAGGGLGSLGSALASGKLKRLSKISMIRCGITAEAVRDFAVWVRAGALVGVSSLIFSKNYLGVGAWVELMQAIVDSDKGAPRLEELSILDPYEDPPGPGGPYLSALRSGKLPSLRIFPVPSCFLLNAEGLQTLSVVVSAGQFPPRLRKEFRFLFQSPADQPRVNLDPLMLAVVQNQSGLPRFIKSLRFERGCLGEAALASLASSGEVQGGRFSGLERLSFSDCDIDDHVLRRLAEVFNVHKFPSLTDLGLERNRISPEGVKQFCDALTSQALPQVHRLSLWGQQRSTGGQTGVESCGGEGGSGVAGGEGSGRQGGRGDDRFILSVFFALRQAQSLGKLKECRAFETAPR</sequence>
<evidence type="ECO:0000256" key="2">
    <source>
        <dbReference type="ARBA" id="ARBA00022614"/>
    </source>
</evidence>
<dbReference type="PhylomeDB" id="A0A0G4H4J3"/>
<evidence type="ECO:0000256" key="4">
    <source>
        <dbReference type="SAM" id="MobiDB-lite"/>
    </source>
</evidence>
<dbReference type="InterPro" id="IPR032675">
    <property type="entry name" value="LRR_dom_sf"/>
</dbReference>
<dbReference type="GO" id="GO:0005096">
    <property type="term" value="F:GTPase activator activity"/>
    <property type="evidence" value="ECO:0007669"/>
    <property type="project" value="UniProtKB-KW"/>
</dbReference>
<name>A0A0G4H4J3_9ALVE</name>
<evidence type="ECO:0000313" key="5">
    <source>
        <dbReference type="EMBL" id="CEM38703.1"/>
    </source>
</evidence>
<feature type="compositionally biased region" description="Gly residues" evidence="4">
    <location>
        <begin position="837"/>
        <end position="862"/>
    </location>
</feature>
<accession>A0A0G4H4J3</accession>
<dbReference type="GO" id="GO:0006913">
    <property type="term" value="P:nucleocytoplasmic transport"/>
    <property type="evidence" value="ECO:0007669"/>
    <property type="project" value="TreeGrafter"/>
</dbReference>
<dbReference type="InterPro" id="IPR027038">
    <property type="entry name" value="RanGap"/>
</dbReference>
<dbReference type="SUPFAM" id="SSF52047">
    <property type="entry name" value="RNI-like"/>
    <property type="match status" value="1"/>
</dbReference>
<keyword evidence="2" id="KW-0433">Leucine-rich repeat</keyword>
<dbReference type="GO" id="GO:0031267">
    <property type="term" value="F:small GTPase binding"/>
    <property type="evidence" value="ECO:0007669"/>
    <property type="project" value="TreeGrafter"/>
</dbReference>
<dbReference type="GO" id="GO:0005634">
    <property type="term" value="C:nucleus"/>
    <property type="evidence" value="ECO:0007669"/>
    <property type="project" value="TreeGrafter"/>
</dbReference>
<feature type="region of interest" description="Disordered" evidence="4">
    <location>
        <begin position="833"/>
        <end position="863"/>
    </location>
</feature>
<gene>
    <name evidence="5" type="ORF">Cvel_835</name>
</gene>
<keyword evidence="3" id="KW-0677">Repeat</keyword>